<evidence type="ECO:0000313" key="3">
    <source>
        <dbReference type="Proteomes" id="UP000274429"/>
    </source>
</evidence>
<reference evidence="4" key="1">
    <citation type="submission" date="2017-02" db="UniProtKB">
        <authorList>
            <consortium name="WormBaseParasite"/>
        </authorList>
    </citation>
    <scope>IDENTIFICATION</scope>
</reference>
<feature type="region of interest" description="Disordered" evidence="1">
    <location>
        <begin position="1"/>
        <end position="29"/>
    </location>
</feature>
<accession>A0A0R3XAS6</accession>
<name>A0A0R3XAS6_HYDTA</name>
<feature type="compositionally biased region" description="Polar residues" evidence="1">
    <location>
        <begin position="1"/>
        <end position="18"/>
    </location>
</feature>
<dbReference type="GO" id="GO:0030286">
    <property type="term" value="C:dynein complex"/>
    <property type="evidence" value="ECO:0007669"/>
    <property type="project" value="InterPro"/>
</dbReference>
<dbReference type="Proteomes" id="UP000274429">
    <property type="component" value="Unassembled WGS sequence"/>
</dbReference>
<proteinExistence type="predicted"/>
<dbReference type="GO" id="GO:0007018">
    <property type="term" value="P:microtubule-based movement"/>
    <property type="evidence" value="ECO:0007669"/>
    <property type="project" value="InterPro"/>
</dbReference>
<dbReference type="PANTHER" id="PTHR45703:SF8">
    <property type="entry name" value="DYNEINS HEAVY CHAIN"/>
    <property type="match status" value="1"/>
</dbReference>
<dbReference type="WBParaSite" id="TTAC_0001065301-mRNA-1">
    <property type="protein sequence ID" value="TTAC_0001065301-mRNA-1"/>
    <property type="gene ID" value="TTAC_0001065301"/>
</dbReference>
<evidence type="ECO:0000256" key="1">
    <source>
        <dbReference type="SAM" id="MobiDB-lite"/>
    </source>
</evidence>
<evidence type="ECO:0000313" key="4">
    <source>
        <dbReference type="WBParaSite" id="TTAC_0001065301-mRNA-1"/>
    </source>
</evidence>
<keyword evidence="3" id="KW-1185">Reference proteome</keyword>
<gene>
    <name evidence="2" type="ORF">TTAC_LOCUS10636</name>
</gene>
<organism evidence="4">
    <name type="scientific">Hydatigena taeniaeformis</name>
    <name type="common">Feline tapeworm</name>
    <name type="synonym">Taenia taeniaeformis</name>
    <dbReference type="NCBI Taxonomy" id="6205"/>
    <lineage>
        <taxon>Eukaryota</taxon>
        <taxon>Metazoa</taxon>
        <taxon>Spiralia</taxon>
        <taxon>Lophotrochozoa</taxon>
        <taxon>Platyhelminthes</taxon>
        <taxon>Cestoda</taxon>
        <taxon>Eucestoda</taxon>
        <taxon>Cyclophyllidea</taxon>
        <taxon>Taeniidae</taxon>
        <taxon>Hydatigera</taxon>
    </lineage>
</organism>
<reference evidence="2 3" key="2">
    <citation type="submission" date="2018-11" db="EMBL/GenBank/DDBJ databases">
        <authorList>
            <consortium name="Pathogen Informatics"/>
        </authorList>
    </citation>
    <scope>NUCLEOTIDE SEQUENCE [LARGE SCALE GENOMIC DNA]</scope>
</reference>
<sequence>MLDSPTNARRSCSLTNDSVPPKRYKTPQRRPKLVEALTAPLGSGTNLPDAALRLFEHREMLRKYKLILNALVVKHTYLRTKSADNVIALISTDLVEVERLLRKAATKLLWSDAGRLMATWTHAPLFERRDGKADGLLERNGNAERRNAEIKEAGKKVFALLENNRQLFRASADSSAWNAYVKDVDSIITSSFVETIRCSLDFLLSETNSENPDLHPLFEIQMDLTISGISFVPALEQGPNSTFFDVCNAILEDIYKQADQMTRVTLEDGEGQTYEEGIKKNIELEELRQIFIERVEAAVQGAREYNDSMERFAYLWTDNREASLKDFLNEENNNSDDLHTTPSLKKFKRKIEEYEAIYSEARY</sequence>
<dbReference type="GO" id="GO:0045505">
    <property type="term" value="F:dynein intermediate chain binding"/>
    <property type="evidence" value="ECO:0007669"/>
    <property type="project" value="InterPro"/>
</dbReference>
<dbReference type="PANTHER" id="PTHR45703">
    <property type="entry name" value="DYNEIN HEAVY CHAIN"/>
    <property type="match status" value="1"/>
</dbReference>
<dbReference type="STRING" id="6205.A0A0R3XAS6"/>
<dbReference type="EMBL" id="UYWX01021967">
    <property type="protein sequence ID" value="VDM35616.1"/>
    <property type="molecule type" value="Genomic_DNA"/>
</dbReference>
<protein>
    <submittedName>
        <fullName evidence="4">DHC_N1 domain-containing protein</fullName>
    </submittedName>
</protein>
<dbReference type="InterPro" id="IPR026983">
    <property type="entry name" value="DHC"/>
</dbReference>
<dbReference type="AlphaFoldDB" id="A0A0R3XAS6"/>
<dbReference type="GO" id="GO:0051959">
    <property type="term" value="F:dynein light intermediate chain binding"/>
    <property type="evidence" value="ECO:0007669"/>
    <property type="project" value="InterPro"/>
</dbReference>
<dbReference type="OrthoDB" id="6273447at2759"/>
<evidence type="ECO:0000313" key="2">
    <source>
        <dbReference type="EMBL" id="VDM35616.1"/>
    </source>
</evidence>